<dbReference type="CDD" id="cd01824">
    <property type="entry name" value="Phospholipase_B_like"/>
    <property type="match status" value="1"/>
</dbReference>
<dbReference type="Proteomes" id="UP001359485">
    <property type="component" value="Unassembled WGS sequence"/>
</dbReference>
<dbReference type="PANTHER" id="PTHR21325:SF31">
    <property type="entry name" value="GH22081P-RELATED"/>
    <property type="match status" value="1"/>
</dbReference>
<evidence type="ECO:0000313" key="3">
    <source>
        <dbReference type="Proteomes" id="UP001359485"/>
    </source>
</evidence>
<organism evidence="2 3">
    <name type="scientific">Polyplax serrata</name>
    <name type="common">Common mouse louse</name>
    <dbReference type="NCBI Taxonomy" id="468196"/>
    <lineage>
        <taxon>Eukaryota</taxon>
        <taxon>Metazoa</taxon>
        <taxon>Ecdysozoa</taxon>
        <taxon>Arthropoda</taxon>
        <taxon>Hexapoda</taxon>
        <taxon>Insecta</taxon>
        <taxon>Pterygota</taxon>
        <taxon>Neoptera</taxon>
        <taxon>Paraneoptera</taxon>
        <taxon>Psocodea</taxon>
        <taxon>Troctomorpha</taxon>
        <taxon>Phthiraptera</taxon>
        <taxon>Anoplura</taxon>
        <taxon>Polyplacidae</taxon>
        <taxon>Polyplax</taxon>
    </lineage>
</organism>
<accession>A0ABR1B3I5</accession>
<keyword evidence="1" id="KW-0732">Signal</keyword>
<comment type="caution">
    <text evidence="2">The sequence shown here is derived from an EMBL/GenBank/DDBJ whole genome shotgun (WGS) entry which is preliminary data.</text>
</comment>
<evidence type="ECO:0000256" key="1">
    <source>
        <dbReference type="SAM" id="SignalP"/>
    </source>
</evidence>
<name>A0ABR1B3I5_POLSC</name>
<gene>
    <name evidence="2" type="ORF">RUM44_004672</name>
</gene>
<proteinExistence type="predicted"/>
<dbReference type="InterPro" id="IPR036514">
    <property type="entry name" value="SGNH_hydro_sf"/>
</dbReference>
<evidence type="ECO:0000313" key="2">
    <source>
        <dbReference type="EMBL" id="KAK6634064.1"/>
    </source>
</evidence>
<protein>
    <recommendedName>
        <fullName evidence="4">Phospholipase B1, membrane-associated</fullName>
    </recommendedName>
</protein>
<dbReference type="PANTHER" id="PTHR21325">
    <property type="entry name" value="PHOSPHOLIPASE B, PLB1"/>
    <property type="match status" value="1"/>
</dbReference>
<reference evidence="2 3" key="1">
    <citation type="submission" date="2023-09" db="EMBL/GenBank/DDBJ databases">
        <title>Genomes of two closely related lineages of the louse Polyplax serrata with different host specificities.</title>
        <authorList>
            <person name="Martinu J."/>
            <person name="Tarabai H."/>
            <person name="Stefka J."/>
            <person name="Hypsa V."/>
        </authorList>
    </citation>
    <scope>NUCLEOTIDE SEQUENCE [LARGE SCALE GENOMIC DNA]</scope>
    <source>
        <strain evidence="2">98ZLc_SE</strain>
    </source>
</reference>
<sequence length="464" mass="52040">MNIFHNFVFFLVVCASFGHLNRTSGYAVPNVPDSFDENTKTTSSYDETDSNVTDTWIDDDVPPTKPSGTTVQKVLNAFYEVSGVLAEVPRQILLLPIRFGFYPGIKRTQDEIPELVSFPCKKASKYRKATTVHQLRPEDIKVIASLGDSLTSANGAMAYSEDEMRLNYRGVSAMGGGQGNWRKYLTLANIVKEFSPKLLGYAIGSTDTNSPLAGLNLAENGALDDALLQQAKDLVRKIKKDPFIDYQNDWKLINILIGGNDICNEYCYVESDKDSPDGHRKMLEATLSYLKAKLPKTFVNLIHVPDVLQLRKLKNIPFVCYAKHLVLCSCLFGGAEKTKAQSVEAMLRGYWREEEKIAEMSKFDSNDFTVVLQPFFLGAPSPDNVNTIFGQAPDLSLFAPDCFHFSQKSNALVANALWNNMLEPVGNKTRGWQPLMERFLCPTENAPYFFTRRNSETFLRTGHQ</sequence>
<evidence type="ECO:0008006" key="4">
    <source>
        <dbReference type="Google" id="ProtNLM"/>
    </source>
</evidence>
<dbReference type="SUPFAM" id="SSF52266">
    <property type="entry name" value="SGNH hydrolase"/>
    <property type="match status" value="1"/>
</dbReference>
<keyword evidence="3" id="KW-1185">Reference proteome</keyword>
<feature type="signal peptide" evidence="1">
    <location>
        <begin position="1"/>
        <end position="25"/>
    </location>
</feature>
<feature type="chain" id="PRO_5047442906" description="Phospholipase B1, membrane-associated" evidence="1">
    <location>
        <begin position="26"/>
        <end position="464"/>
    </location>
</feature>
<dbReference type="InterPro" id="IPR035547">
    <property type="entry name" value="Phospholipase_B"/>
</dbReference>
<dbReference type="EMBL" id="JAWJWF010000004">
    <property type="protein sequence ID" value="KAK6634064.1"/>
    <property type="molecule type" value="Genomic_DNA"/>
</dbReference>
<dbReference type="InterPro" id="IPR001087">
    <property type="entry name" value="GDSL"/>
</dbReference>
<dbReference type="Gene3D" id="3.40.50.1110">
    <property type="entry name" value="SGNH hydrolase"/>
    <property type="match status" value="1"/>
</dbReference>
<dbReference type="Pfam" id="PF00657">
    <property type="entry name" value="Lipase_GDSL"/>
    <property type="match status" value="1"/>
</dbReference>
<dbReference type="InterPro" id="IPR038885">
    <property type="entry name" value="PLB1"/>
</dbReference>